<evidence type="ECO:0000256" key="5">
    <source>
        <dbReference type="ARBA" id="ARBA00022781"/>
    </source>
</evidence>
<keyword evidence="13" id="KW-1185">Reference proteome</keyword>
<protein>
    <submittedName>
        <fullName evidence="12">Uncharacterized protein</fullName>
    </submittedName>
</protein>
<dbReference type="AlphaFoldDB" id="A0A9P1EP35"/>
<dbReference type="GO" id="GO:0045259">
    <property type="term" value="C:proton-transporting ATP synthase complex"/>
    <property type="evidence" value="ECO:0007669"/>
    <property type="project" value="UniProtKB-KW"/>
</dbReference>
<evidence type="ECO:0000256" key="7">
    <source>
        <dbReference type="ARBA" id="ARBA00023065"/>
    </source>
</evidence>
<evidence type="ECO:0000256" key="1">
    <source>
        <dbReference type="ARBA" id="ARBA00004167"/>
    </source>
</evidence>
<comment type="function">
    <text evidence="10">F(1)F(0) ATP synthase produces ATP from ADP in the presence of a proton or sodium gradient. F-type ATPases consist of two structural domains, F(1) containing the extramembraneous catalytic core and F(0) containing the membrane proton channel, linked together by a central stalk and a peripheral stalk. During catalysis, ATP synthesis in the catalytic domain of F(1) is coupled via a rotary mechanism of the central stalk subunits to proton translocation.</text>
</comment>
<accession>A0A9P1EP35</accession>
<evidence type="ECO:0000256" key="8">
    <source>
        <dbReference type="ARBA" id="ARBA00023136"/>
    </source>
</evidence>
<keyword evidence="6" id="KW-1133">Transmembrane helix</keyword>
<dbReference type="EMBL" id="CAMAPE010000360">
    <property type="protein sequence ID" value="CAH9120677.1"/>
    <property type="molecule type" value="Genomic_DNA"/>
</dbReference>
<keyword evidence="8" id="KW-0472">Membrane</keyword>
<name>A0A9P1EP35_CUSEU</name>
<reference evidence="12" key="1">
    <citation type="submission" date="2022-07" db="EMBL/GenBank/DDBJ databases">
        <authorList>
            <person name="Macas J."/>
            <person name="Novak P."/>
            <person name="Neumann P."/>
        </authorList>
    </citation>
    <scope>NUCLEOTIDE SEQUENCE</scope>
</reference>
<dbReference type="GO" id="GO:0015986">
    <property type="term" value="P:proton motive force-driven ATP synthesis"/>
    <property type="evidence" value="ECO:0007669"/>
    <property type="project" value="InterPro"/>
</dbReference>
<evidence type="ECO:0000256" key="2">
    <source>
        <dbReference type="ARBA" id="ARBA00022448"/>
    </source>
</evidence>
<evidence type="ECO:0000313" key="13">
    <source>
        <dbReference type="Proteomes" id="UP001152484"/>
    </source>
</evidence>
<comment type="subcellular location">
    <subcellularLocation>
        <location evidence="1">Membrane</location>
        <topology evidence="1">Single-pass membrane protein</topology>
    </subcellularLocation>
</comment>
<gene>
    <name evidence="12" type="ORF">CEURO_LOCUS22820</name>
</gene>
<comment type="similarity">
    <text evidence="11">Belongs to the ATPase B chain family.</text>
</comment>
<evidence type="ECO:0000256" key="4">
    <source>
        <dbReference type="ARBA" id="ARBA00022692"/>
    </source>
</evidence>
<keyword evidence="3 11" id="KW-0138">CF(0)</keyword>
<keyword evidence="7 11" id="KW-0406">Ion transport</keyword>
<evidence type="ECO:0000256" key="6">
    <source>
        <dbReference type="ARBA" id="ARBA00022989"/>
    </source>
</evidence>
<keyword evidence="2 11" id="KW-0813">Transport</keyword>
<dbReference type="Proteomes" id="UP001152484">
    <property type="component" value="Unassembled WGS sequence"/>
</dbReference>
<proteinExistence type="inferred from homology"/>
<dbReference type="PANTHER" id="PTHR34264:SF3">
    <property type="entry name" value="ATP SYNTHASE SUBUNIT B, CHLOROPLASTIC"/>
    <property type="match status" value="1"/>
</dbReference>
<keyword evidence="4 11" id="KW-0812">Transmembrane</keyword>
<sequence>MFGSGRGFFCFEIKAKKNLLSLSDLLDNRKNRILNTIQNSEELRGRSIEKLEKAQAHLSKVERQAEEFRLNGYSEIKRENLNLLNSTSNILEQFENDKNETILFDRKELFIK</sequence>
<keyword evidence="5 11" id="KW-0375">Hydrogen ion transport</keyword>
<evidence type="ECO:0000256" key="9">
    <source>
        <dbReference type="ARBA" id="ARBA00023310"/>
    </source>
</evidence>
<organism evidence="12 13">
    <name type="scientific">Cuscuta europaea</name>
    <name type="common">European dodder</name>
    <dbReference type="NCBI Taxonomy" id="41803"/>
    <lineage>
        <taxon>Eukaryota</taxon>
        <taxon>Viridiplantae</taxon>
        <taxon>Streptophyta</taxon>
        <taxon>Embryophyta</taxon>
        <taxon>Tracheophyta</taxon>
        <taxon>Spermatophyta</taxon>
        <taxon>Magnoliopsida</taxon>
        <taxon>eudicotyledons</taxon>
        <taxon>Gunneridae</taxon>
        <taxon>Pentapetalae</taxon>
        <taxon>asterids</taxon>
        <taxon>lamiids</taxon>
        <taxon>Solanales</taxon>
        <taxon>Convolvulaceae</taxon>
        <taxon>Cuscuteae</taxon>
        <taxon>Cuscuta</taxon>
        <taxon>Cuscuta subgen. Cuscuta</taxon>
    </lineage>
</organism>
<dbReference type="InterPro" id="IPR002146">
    <property type="entry name" value="ATP_synth_b/b'su_bac/chlpt"/>
</dbReference>
<evidence type="ECO:0000256" key="10">
    <source>
        <dbReference type="ARBA" id="ARBA00025198"/>
    </source>
</evidence>
<dbReference type="Pfam" id="PF00430">
    <property type="entry name" value="ATP-synt_B"/>
    <property type="match status" value="1"/>
</dbReference>
<dbReference type="OrthoDB" id="1900203at2759"/>
<keyword evidence="9" id="KW-0066">ATP synthesis</keyword>
<dbReference type="PANTHER" id="PTHR34264">
    <property type="entry name" value="ATP SYNTHASE SUBUNIT B, CHLOROPLASTIC"/>
    <property type="match status" value="1"/>
</dbReference>
<comment type="caution">
    <text evidence="12">The sequence shown here is derived from an EMBL/GenBank/DDBJ whole genome shotgun (WGS) entry which is preliminary data.</text>
</comment>
<evidence type="ECO:0000256" key="3">
    <source>
        <dbReference type="ARBA" id="ARBA00022547"/>
    </source>
</evidence>
<evidence type="ECO:0000256" key="11">
    <source>
        <dbReference type="RuleBase" id="RU003848"/>
    </source>
</evidence>
<evidence type="ECO:0000313" key="12">
    <source>
        <dbReference type="EMBL" id="CAH9120677.1"/>
    </source>
</evidence>
<dbReference type="GO" id="GO:0015078">
    <property type="term" value="F:proton transmembrane transporter activity"/>
    <property type="evidence" value="ECO:0007669"/>
    <property type="project" value="InterPro"/>
</dbReference>